<dbReference type="RefSeq" id="WP_343984424.1">
    <property type="nucleotide sequence ID" value="NZ_BAAAJG010000021.1"/>
</dbReference>
<name>A0ABW4FXK2_9PSEU</name>
<dbReference type="Proteomes" id="UP001597145">
    <property type="component" value="Unassembled WGS sequence"/>
</dbReference>
<comment type="caution">
    <text evidence="2">The sequence shown here is derived from an EMBL/GenBank/DDBJ whole genome shotgun (WGS) entry which is preliminary data.</text>
</comment>
<evidence type="ECO:0000256" key="1">
    <source>
        <dbReference type="SAM" id="Phobius"/>
    </source>
</evidence>
<evidence type="ECO:0000313" key="2">
    <source>
        <dbReference type="EMBL" id="MFD1535163.1"/>
    </source>
</evidence>
<feature type="transmembrane region" description="Helical" evidence="1">
    <location>
        <begin position="25"/>
        <end position="43"/>
    </location>
</feature>
<gene>
    <name evidence="2" type="ORF">ACFSCY_37725</name>
</gene>
<keyword evidence="1" id="KW-0472">Membrane</keyword>
<sequence>MLSAMLVVLIGLGIGALGLLVPDMYLVGLVVLFIGGIGVLVRLGDWYRCSGRSLL</sequence>
<organism evidence="2 3">
    <name type="scientific">Pseudonocardia aurantiaca</name>
    <dbReference type="NCBI Taxonomy" id="75290"/>
    <lineage>
        <taxon>Bacteria</taxon>
        <taxon>Bacillati</taxon>
        <taxon>Actinomycetota</taxon>
        <taxon>Actinomycetes</taxon>
        <taxon>Pseudonocardiales</taxon>
        <taxon>Pseudonocardiaceae</taxon>
        <taxon>Pseudonocardia</taxon>
    </lineage>
</organism>
<proteinExistence type="predicted"/>
<protein>
    <submittedName>
        <fullName evidence="2">Uncharacterized protein</fullName>
    </submittedName>
</protein>
<evidence type="ECO:0000313" key="3">
    <source>
        <dbReference type="Proteomes" id="UP001597145"/>
    </source>
</evidence>
<dbReference type="EMBL" id="JBHUCP010000050">
    <property type="protein sequence ID" value="MFD1535163.1"/>
    <property type="molecule type" value="Genomic_DNA"/>
</dbReference>
<keyword evidence="1" id="KW-1133">Transmembrane helix</keyword>
<keyword evidence="1" id="KW-0812">Transmembrane</keyword>
<keyword evidence="3" id="KW-1185">Reference proteome</keyword>
<accession>A0ABW4FXK2</accession>
<reference evidence="3" key="1">
    <citation type="journal article" date="2019" name="Int. J. Syst. Evol. Microbiol.">
        <title>The Global Catalogue of Microorganisms (GCM) 10K type strain sequencing project: providing services to taxonomists for standard genome sequencing and annotation.</title>
        <authorList>
            <consortium name="The Broad Institute Genomics Platform"/>
            <consortium name="The Broad Institute Genome Sequencing Center for Infectious Disease"/>
            <person name="Wu L."/>
            <person name="Ma J."/>
        </authorList>
    </citation>
    <scope>NUCLEOTIDE SEQUENCE [LARGE SCALE GENOMIC DNA]</scope>
    <source>
        <strain evidence="3">JCM 12165</strain>
    </source>
</reference>